<evidence type="ECO:0000256" key="3">
    <source>
        <dbReference type="ARBA" id="ARBA00015316"/>
    </source>
</evidence>
<dbReference type="OrthoDB" id="329139at2759"/>
<comment type="function">
    <text evidence="7">Component of the EKC/KEOPS complex that is required for the formation of a threonylcarbamoyl group on adenosine at position 37 (t(6)A37) in tRNAs that read codons beginning with adenine. The complex is probably involved in the transfer of the threonylcarbamoyl moiety of threonylcarbamoyl-AMP (TC-AMP) to the N6 group of A37. CGI121 acts as an allosteric effector that regulates the t(6)A activity of the complex. The EKC/KEOPS complex also promotes both telomere uncapping and telomere elongation. The complex is required for efficient recruitment of transcriptional coactivators. CGI121 is not required for tRNA modification.</text>
</comment>
<evidence type="ECO:0000313" key="9">
    <source>
        <dbReference type="EMBL" id="KZO92030.1"/>
    </source>
</evidence>
<dbReference type="GO" id="GO:0000408">
    <property type="term" value="C:EKC/KEOPS complex"/>
    <property type="evidence" value="ECO:0007669"/>
    <property type="project" value="TreeGrafter"/>
</dbReference>
<evidence type="ECO:0000256" key="7">
    <source>
        <dbReference type="ARBA" id="ARBA00025043"/>
    </source>
</evidence>
<dbReference type="GO" id="GO:0005634">
    <property type="term" value="C:nucleus"/>
    <property type="evidence" value="ECO:0007669"/>
    <property type="project" value="UniProtKB-SubCell"/>
</dbReference>
<evidence type="ECO:0000256" key="5">
    <source>
        <dbReference type="ARBA" id="ARBA00022694"/>
    </source>
</evidence>
<dbReference type="SUPFAM" id="SSF143870">
    <property type="entry name" value="PF0523-like"/>
    <property type="match status" value="1"/>
</dbReference>
<evidence type="ECO:0000313" key="10">
    <source>
        <dbReference type="Proteomes" id="UP000076738"/>
    </source>
</evidence>
<sequence>MESYPYPHLGLTFHLALFTSLSAPSALLQRLIHASTLPATSEGNAARAAVNFAFIDAAMVSSKLALLTAAYQACLAEWDGAMKTKSVHSEVLWCLSPGRNITDALRYFGLSARSKSLLVLHICPIAGPHASPDDPHLPNNVEARMRTVVQGQLVPLETLSSVTDWSAIRKVYKVSSDASMLQIQKSATSNEEKERQMNIMADQTVVSVVAMKSV</sequence>
<dbReference type="STRING" id="1330018.A0A167HVP3"/>
<gene>
    <name evidence="9" type="ORF">CALVIDRAFT_462813</name>
</gene>
<dbReference type="InterPro" id="IPR036504">
    <property type="entry name" value="CGI121/TPRKB_sf"/>
</dbReference>
<dbReference type="GO" id="GO:0005829">
    <property type="term" value="C:cytosol"/>
    <property type="evidence" value="ECO:0007669"/>
    <property type="project" value="TreeGrafter"/>
</dbReference>
<keyword evidence="6 8" id="KW-0539">Nucleus</keyword>
<keyword evidence="5" id="KW-0819">tRNA processing</keyword>
<protein>
    <recommendedName>
        <fullName evidence="4">EKC/KEOPS complex subunit CGI121</fullName>
    </recommendedName>
    <alternativeName>
        <fullName evidence="3">EKC/KEOPS complex subunit cgi121</fullName>
    </alternativeName>
</protein>
<dbReference type="GO" id="GO:0002949">
    <property type="term" value="P:tRNA threonylcarbamoyladenosine modification"/>
    <property type="evidence" value="ECO:0007669"/>
    <property type="project" value="TreeGrafter"/>
</dbReference>
<name>A0A167HVP3_CALVF</name>
<dbReference type="PANTHER" id="PTHR15840">
    <property type="entry name" value="CGI-121 FAMILY MEMBER"/>
    <property type="match status" value="1"/>
</dbReference>
<dbReference type="AlphaFoldDB" id="A0A167HVP3"/>
<organism evidence="9 10">
    <name type="scientific">Calocera viscosa (strain TUFC12733)</name>
    <dbReference type="NCBI Taxonomy" id="1330018"/>
    <lineage>
        <taxon>Eukaryota</taxon>
        <taxon>Fungi</taxon>
        <taxon>Dikarya</taxon>
        <taxon>Basidiomycota</taxon>
        <taxon>Agaricomycotina</taxon>
        <taxon>Dacrymycetes</taxon>
        <taxon>Dacrymycetales</taxon>
        <taxon>Dacrymycetaceae</taxon>
        <taxon>Calocera</taxon>
    </lineage>
</organism>
<dbReference type="PANTHER" id="PTHR15840:SF10">
    <property type="entry name" value="EKC_KEOPS COMPLEX SUBUNIT TPRKB"/>
    <property type="match status" value="1"/>
</dbReference>
<feature type="non-terminal residue" evidence="9">
    <location>
        <position position="214"/>
    </location>
</feature>
<proteinExistence type="inferred from homology"/>
<evidence type="ECO:0000256" key="4">
    <source>
        <dbReference type="ARBA" id="ARBA00016009"/>
    </source>
</evidence>
<dbReference type="EMBL" id="KV417315">
    <property type="protein sequence ID" value="KZO92030.1"/>
    <property type="molecule type" value="Genomic_DNA"/>
</dbReference>
<evidence type="ECO:0000256" key="8">
    <source>
        <dbReference type="RuleBase" id="RU004398"/>
    </source>
</evidence>
<comment type="similarity">
    <text evidence="2 8">Belongs to the CGI121/TPRKB family.</text>
</comment>
<dbReference type="Proteomes" id="UP000076738">
    <property type="component" value="Unassembled WGS sequence"/>
</dbReference>
<dbReference type="InterPro" id="IPR013926">
    <property type="entry name" value="CGI121/TPRKB"/>
</dbReference>
<evidence type="ECO:0000256" key="2">
    <source>
        <dbReference type="ARBA" id="ARBA00005546"/>
    </source>
</evidence>
<reference evidence="9 10" key="1">
    <citation type="journal article" date="2016" name="Mol. Biol. Evol.">
        <title>Comparative Genomics of Early-Diverging Mushroom-Forming Fungi Provides Insights into the Origins of Lignocellulose Decay Capabilities.</title>
        <authorList>
            <person name="Nagy L.G."/>
            <person name="Riley R."/>
            <person name="Tritt A."/>
            <person name="Adam C."/>
            <person name="Daum C."/>
            <person name="Floudas D."/>
            <person name="Sun H."/>
            <person name="Yadav J.S."/>
            <person name="Pangilinan J."/>
            <person name="Larsson K.H."/>
            <person name="Matsuura K."/>
            <person name="Barry K."/>
            <person name="Labutti K."/>
            <person name="Kuo R."/>
            <person name="Ohm R.A."/>
            <person name="Bhattacharya S.S."/>
            <person name="Shirouzu T."/>
            <person name="Yoshinaga Y."/>
            <person name="Martin F.M."/>
            <person name="Grigoriev I.V."/>
            <person name="Hibbett D.S."/>
        </authorList>
    </citation>
    <scope>NUCLEOTIDE SEQUENCE [LARGE SCALE GENOMIC DNA]</scope>
    <source>
        <strain evidence="9 10">TUFC12733</strain>
    </source>
</reference>
<dbReference type="Gene3D" id="3.30.2380.10">
    <property type="entry name" value="CGI121/TPRKB"/>
    <property type="match status" value="1"/>
</dbReference>
<comment type="subcellular location">
    <subcellularLocation>
        <location evidence="1">Nucleus</location>
    </subcellularLocation>
</comment>
<keyword evidence="10" id="KW-1185">Reference proteome</keyword>
<evidence type="ECO:0000256" key="6">
    <source>
        <dbReference type="ARBA" id="ARBA00023242"/>
    </source>
</evidence>
<evidence type="ECO:0000256" key="1">
    <source>
        <dbReference type="ARBA" id="ARBA00004123"/>
    </source>
</evidence>
<accession>A0A167HVP3</accession>
<dbReference type="Pfam" id="PF08617">
    <property type="entry name" value="CGI-121"/>
    <property type="match status" value="1"/>
</dbReference>